<dbReference type="PANTHER" id="PTHR32060">
    <property type="entry name" value="TAIL-SPECIFIC PROTEASE"/>
    <property type="match status" value="1"/>
</dbReference>
<dbReference type="FunFam" id="2.30.42.10:FF:000063">
    <property type="entry name" value="Peptidase, S41 family"/>
    <property type="match status" value="1"/>
</dbReference>
<dbReference type="InterPro" id="IPR001478">
    <property type="entry name" value="PDZ"/>
</dbReference>
<dbReference type="Pfam" id="PF03572">
    <property type="entry name" value="Peptidase_S41"/>
    <property type="match status" value="1"/>
</dbReference>
<dbReference type="Pfam" id="PF17820">
    <property type="entry name" value="PDZ_6"/>
    <property type="match status" value="1"/>
</dbReference>
<accession>A0A7C3CRN2</accession>
<keyword evidence="4 5" id="KW-0720">Serine protease</keyword>
<feature type="signal peptide" evidence="6">
    <location>
        <begin position="1"/>
        <end position="25"/>
    </location>
</feature>
<dbReference type="InterPro" id="IPR055210">
    <property type="entry name" value="CtpA/B_N"/>
</dbReference>
<feature type="chain" id="PRO_5028422201" evidence="6">
    <location>
        <begin position="26"/>
        <end position="424"/>
    </location>
</feature>
<keyword evidence="2 5" id="KW-0645">Protease</keyword>
<evidence type="ECO:0000313" key="8">
    <source>
        <dbReference type="EMBL" id="HFC97494.1"/>
    </source>
</evidence>
<feature type="domain" description="PDZ" evidence="7">
    <location>
        <begin position="84"/>
        <end position="152"/>
    </location>
</feature>
<dbReference type="PROSITE" id="PS50106">
    <property type="entry name" value="PDZ"/>
    <property type="match status" value="1"/>
</dbReference>
<organism evidence="8">
    <name type="scientific">Thermosulfurimonas dismutans</name>
    <dbReference type="NCBI Taxonomy" id="999894"/>
    <lineage>
        <taxon>Bacteria</taxon>
        <taxon>Pseudomonadati</taxon>
        <taxon>Thermodesulfobacteriota</taxon>
        <taxon>Thermodesulfobacteria</taxon>
        <taxon>Thermodesulfobacteriales</taxon>
        <taxon>Thermodesulfobacteriaceae</taxon>
        <taxon>Thermosulfurimonas</taxon>
    </lineage>
</organism>
<evidence type="ECO:0000256" key="2">
    <source>
        <dbReference type="ARBA" id="ARBA00022670"/>
    </source>
</evidence>
<dbReference type="Gene3D" id="3.90.226.10">
    <property type="entry name" value="2-enoyl-CoA Hydratase, Chain A, domain 1"/>
    <property type="match status" value="1"/>
</dbReference>
<name>A0A7C3CRN2_9BACT</name>
<dbReference type="InterPro" id="IPR005151">
    <property type="entry name" value="Tail-specific_protease"/>
</dbReference>
<dbReference type="Gene3D" id="2.30.42.10">
    <property type="match status" value="1"/>
</dbReference>
<dbReference type="GO" id="GO:0007165">
    <property type="term" value="P:signal transduction"/>
    <property type="evidence" value="ECO:0007669"/>
    <property type="project" value="TreeGrafter"/>
</dbReference>
<evidence type="ECO:0000256" key="4">
    <source>
        <dbReference type="ARBA" id="ARBA00022825"/>
    </source>
</evidence>
<sequence>MRKQLLVILLWVNLVFWGASLPASAKQKGPQDPYEALKLFSQVLELVEDNYVKPVSTKELVYGAIKGMLSNLDPHSSFLTPDDYKELQIETKGSFTGIGIEITIKDGFLTVVAPIEGTPAWKAGLKSGDRIIKINGKSTKGMSLIQAVKLLRGPKGTKVTITIFREGFKAPKDITLVRDVIPIKSVRYRMLEPGYGYVRISSFQEKTVSELRTALADLEKHHLKGLILDLRNNPGGLLDAAVGVADEFLDRGLIVYTKGRRKDQNFKFEAHPNTRKHAYPLVVLVNAGSASASEIVAGALQDNHRAVIVGTRTFGKGSVQTIIPLPDGSAVRLTTAQYFTPSGRSIQAEGIEPDVEIPELKPECLHKTHPVIREKDLAHHLENPQQSKEEKVSPTAKELLRKDFQLREALKILKSLPNISKIRY</sequence>
<dbReference type="FunFam" id="3.90.226.10:FF:000029">
    <property type="entry name" value="Peptidase, S41 family"/>
    <property type="match status" value="1"/>
</dbReference>
<evidence type="ECO:0000259" key="7">
    <source>
        <dbReference type="PROSITE" id="PS50106"/>
    </source>
</evidence>
<dbReference type="AlphaFoldDB" id="A0A7C3CRN2"/>
<dbReference type="InterPro" id="IPR036034">
    <property type="entry name" value="PDZ_sf"/>
</dbReference>
<dbReference type="CDD" id="cd06782">
    <property type="entry name" value="cpPDZ_CPP-like"/>
    <property type="match status" value="1"/>
</dbReference>
<keyword evidence="3 5" id="KW-0378">Hydrolase</keyword>
<dbReference type="GO" id="GO:0030288">
    <property type="term" value="C:outer membrane-bounded periplasmic space"/>
    <property type="evidence" value="ECO:0007669"/>
    <property type="project" value="TreeGrafter"/>
</dbReference>
<evidence type="ECO:0000256" key="3">
    <source>
        <dbReference type="ARBA" id="ARBA00022801"/>
    </source>
</evidence>
<dbReference type="NCBIfam" id="TIGR00225">
    <property type="entry name" value="prc"/>
    <property type="match status" value="1"/>
</dbReference>
<evidence type="ECO:0000256" key="1">
    <source>
        <dbReference type="ARBA" id="ARBA00009179"/>
    </source>
</evidence>
<dbReference type="CDD" id="cd07560">
    <property type="entry name" value="Peptidase_S41_CPP"/>
    <property type="match status" value="1"/>
</dbReference>
<dbReference type="GO" id="GO:0006508">
    <property type="term" value="P:proteolysis"/>
    <property type="evidence" value="ECO:0007669"/>
    <property type="project" value="UniProtKB-KW"/>
</dbReference>
<dbReference type="InterPro" id="IPR004447">
    <property type="entry name" value="Peptidase_S41A"/>
</dbReference>
<dbReference type="EMBL" id="DRMH01000037">
    <property type="protein sequence ID" value="HFC97494.1"/>
    <property type="molecule type" value="Genomic_DNA"/>
</dbReference>
<keyword evidence="6" id="KW-0732">Signal</keyword>
<dbReference type="SMART" id="SM00245">
    <property type="entry name" value="TSPc"/>
    <property type="match status" value="1"/>
</dbReference>
<evidence type="ECO:0000256" key="5">
    <source>
        <dbReference type="RuleBase" id="RU004404"/>
    </source>
</evidence>
<dbReference type="GO" id="GO:0008236">
    <property type="term" value="F:serine-type peptidase activity"/>
    <property type="evidence" value="ECO:0007669"/>
    <property type="project" value="UniProtKB-KW"/>
</dbReference>
<comment type="similarity">
    <text evidence="1 5">Belongs to the peptidase S41A family.</text>
</comment>
<dbReference type="SUPFAM" id="SSF50156">
    <property type="entry name" value="PDZ domain-like"/>
    <property type="match status" value="1"/>
</dbReference>
<protein>
    <submittedName>
        <fullName evidence="8">S41 family peptidase</fullName>
    </submittedName>
</protein>
<proteinExistence type="inferred from homology"/>
<dbReference type="PANTHER" id="PTHR32060:SF30">
    <property type="entry name" value="CARBOXY-TERMINAL PROCESSING PROTEASE CTPA"/>
    <property type="match status" value="1"/>
</dbReference>
<gene>
    <name evidence="8" type="ORF">ENJ40_03410</name>
</gene>
<evidence type="ECO:0000256" key="6">
    <source>
        <dbReference type="SAM" id="SignalP"/>
    </source>
</evidence>
<reference evidence="8" key="1">
    <citation type="journal article" date="2020" name="mSystems">
        <title>Genome- and Community-Level Interaction Insights into Carbon Utilization and Element Cycling Functions of Hydrothermarchaeota in Hydrothermal Sediment.</title>
        <authorList>
            <person name="Zhou Z."/>
            <person name="Liu Y."/>
            <person name="Xu W."/>
            <person name="Pan J."/>
            <person name="Luo Z.H."/>
            <person name="Li M."/>
        </authorList>
    </citation>
    <scope>NUCLEOTIDE SEQUENCE [LARGE SCALE GENOMIC DNA]</scope>
    <source>
        <strain evidence="8">HyVt-483</strain>
    </source>
</reference>
<comment type="caution">
    <text evidence="8">The sequence shown here is derived from an EMBL/GenBank/DDBJ whole genome shotgun (WGS) entry which is preliminary data.</text>
</comment>
<dbReference type="GO" id="GO:0004175">
    <property type="term" value="F:endopeptidase activity"/>
    <property type="evidence" value="ECO:0007669"/>
    <property type="project" value="TreeGrafter"/>
</dbReference>
<dbReference type="Gene3D" id="3.30.750.44">
    <property type="match status" value="1"/>
</dbReference>
<dbReference type="SUPFAM" id="SSF52096">
    <property type="entry name" value="ClpP/crotonase"/>
    <property type="match status" value="1"/>
</dbReference>
<dbReference type="SMART" id="SM00228">
    <property type="entry name" value="PDZ"/>
    <property type="match status" value="1"/>
</dbReference>
<dbReference type="Pfam" id="PF22694">
    <property type="entry name" value="CtpB_N-like"/>
    <property type="match status" value="1"/>
</dbReference>
<dbReference type="Proteomes" id="UP000886043">
    <property type="component" value="Unassembled WGS sequence"/>
</dbReference>
<dbReference type="InterPro" id="IPR041489">
    <property type="entry name" value="PDZ_6"/>
</dbReference>
<dbReference type="InterPro" id="IPR029045">
    <property type="entry name" value="ClpP/crotonase-like_dom_sf"/>
</dbReference>